<proteinExistence type="predicted"/>
<organism evidence="3 4">
    <name type="scientific">Microbacterium limosum</name>
    <dbReference type="NCBI Taxonomy" id="3079935"/>
    <lineage>
        <taxon>Bacteria</taxon>
        <taxon>Bacillati</taxon>
        <taxon>Actinomycetota</taxon>
        <taxon>Actinomycetes</taxon>
        <taxon>Micrococcales</taxon>
        <taxon>Microbacteriaceae</taxon>
        <taxon>Microbacterium</taxon>
    </lineage>
</organism>
<accession>A0AAU0MG29</accession>
<dbReference type="Proteomes" id="UP001329313">
    <property type="component" value="Chromosome"/>
</dbReference>
<feature type="transmembrane region" description="Helical" evidence="2">
    <location>
        <begin position="26"/>
        <end position="44"/>
    </location>
</feature>
<reference evidence="3 4" key="1">
    <citation type="submission" date="2023-10" db="EMBL/GenBank/DDBJ databases">
        <title>Y20.</title>
        <authorList>
            <person name="Zhang G."/>
            <person name="Ding Y."/>
        </authorList>
    </citation>
    <scope>NUCLEOTIDE SEQUENCE [LARGE SCALE GENOMIC DNA]</scope>
    <source>
        <strain evidence="3 4">Y20</strain>
    </source>
</reference>
<protein>
    <recommendedName>
        <fullName evidence="5">Polysaccharide biosynthesis protein</fullName>
    </recommendedName>
</protein>
<evidence type="ECO:0000256" key="1">
    <source>
        <dbReference type="SAM" id="MobiDB-lite"/>
    </source>
</evidence>
<feature type="region of interest" description="Disordered" evidence="1">
    <location>
        <begin position="236"/>
        <end position="277"/>
    </location>
</feature>
<name>A0AAU0MG29_9MICO</name>
<keyword evidence="2" id="KW-0472">Membrane</keyword>
<evidence type="ECO:0000313" key="3">
    <source>
        <dbReference type="EMBL" id="WOQ69211.1"/>
    </source>
</evidence>
<feature type="compositionally biased region" description="Polar residues" evidence="1">
    <location>
        <begin position="241"/>
        <end position="250"/>
    </location>
</feature>
<keyword evidence="2" id="KW-1133">Transmembrane helix</keyword>
<evidence type="ECO:0008006" key="5">
    <source>
        <dbReference type="Google" id="ProtNLM"/>
    </source>
</evidence>
<evidence type="ECO:0000256" key="2">
    <source>
        <dbReference type="SAM" id="Phobius"/>
    </source>
</evidence>
<gene>
    <name evidence="3" type="ORF">RYJ27_10970</name>
</gene>
<evidence type="ECO:0000313" key="4">
    <source>
        <dbReference type="Proteomes" id="UP001329313"/>
    </source>
</evidence>
<dbReference type="EMBL" id="CP137080">
    <property type="protein sequence ID" value="WOQ69211.1"/>
    <property type="molecule type" value="Genomic_DNA"/>
</dbReference>
<keyword evidence="2" id="KW-0812">Transmembrane</keyword>
<sequence length="295" mass="31251">MVIGQLALVAVIPVLARVFPPAELGVYQEVAFAIAFILLPLATLRMEYIVPTTLSQDLVRRRLSQATAVALGLSITVAAAGLVALDSGALRNQRSLDLIGGGVHSPDIGFGRRGRAETTARRDTLVVSLRGARAFPTDAWIAAVRSVAARHDLRLVTLAQVRSDEARAAELAHALDAEHVKWGDADDLSHERRLLGLYGHAATAPPRRRGAGRGGARRCPCGAVGFAVRGIGGRVRPQRVRASQSTSTAPGTVREMRAGAMSPSRGQRRRGKTTAVSMTAVSSPWACARSVSLHS</sequence>
<keyword evidence="4" id="KW-1185">Reference proteome</keyword>
<dbReference type="AlphaFoldDB" id="A0AAU0MG29"/>
<dbReference type="KEGG" id="mliy:RYJ27_10970"/>
<dbReference type="RefSeq" id="WP_330170342.1">
    <property type="nucleotide sequence ID" value="NZ_CP137080.1"/>
</dbReference>
<feature type="transmembrane region" description="Helical" evidence="2">
    <location>
        <begin position="65"/>
        <end position="85"/>
    </location>
</feature>